<feature type="coiled-coil region" evidence="1">
    <location>
        <begin position="64"/>
        <end position="105"/>
    </location>
</feature>
<comment type="caution">
    <text evidence="2">The sequence shown here is derived from an EMBL/GenBank/DDBJ whole genome shotgun (WGS) entry which is preliminary data.</text>
</comment>
<accession>A0A840QNN8</accession>
<dbReference type="InterPro" id="IPR005500">
    <property type="entry name" value="DUF309"/>
</dbReference>
<evidence type="ECO:0000313" key="3">
    <source>
        <dbReference type="Proteomes" id="UP000551878"/>
    </source>
</evidence>
<dbReference type="PANTHER" id="PTHR34796">
    <property type="entry name" value="EXPRESSED PROTEIN"/>
    <property type="match status" value="1"/>
</dbReference>
<dbReference type="AlphaFoldDB" id="A0A840QNN8"/>
<dbReference type="RefSeq" id="WP_184663424.1">
    <property type="nucleotide sequence ID" value="NZ_JACHHB010000004.1"/>
</dbReference>
<proteinExistence type="predicted"/>
<dbReference type="Pfam" id="PF03745">
    <property type="entry name" value="DUF309"/>
    <property type="match status" value="1"/>
</dbReference>
<evidence type="ECO:0000313" key="2">
    <source>
        <dbReference type="EMBL" id="MBB5172970.1"/>
    </source>
</evidence>
<keyword evidence="1" id="KW-0175">Coiled coil</keyword>
<evidence type="ECO:0008006" key="4">
    <source>
        <dbReference type="Google" id="ProtNLM"/>
    </source>
</evidence>
<reference evidence="2 3" key="1">
    <citation type="submission" date="2020-08" db="EMBL/GenBank/DDBJ databases">
        <title>Genomic Encyclopedia of Type Strains, Phase IV (KMG-IV): sequencing the most valuable type-strain genomes for metagenomic binning, comparative biology and taxonomic classification.</title>
        <authorList>
            <person name="Goeker M."/>
        </authorList>
    </citation>
    <scope>NUCLEOTIDE SEQUENCE [LARGE SCALE GENOMIC DNA]</scope>
    <source>
        <strain evidence="2 3">DSM 24696</strain>
    </source>
</reference>
<dbReference type="Gene3D" id="1.10.3450.10">
    <property type="entry name" value="TTHA0068-like"/>
    <property type="match status" value="1"/>
</dbReference>
<keyword evidence="3" id="KW-1185">Reference proteome</keyword>
<evidence type="ECO:0000256" key="1">
    <source>
        <dbReference type="SAM" id="Coils"/>
    </source>
</evidence>
<sequence>MNHYPKPFIEYLTYFHGMRDYFECHEVLEEHWKDVKNQSNRSEDHWVALIQLAVALYHHRQNNYAGAKRLYKNAERLMSDNEQKLQELSINVDELIRRVKAQHQDVTASKAYQPIAIPLEDDDLIDLCKQKCQEEGHSWNENEDHALDDIIYKHKRRDRSDVISERKQALMNRNDRH</sequence>
<protein>
    <recommendedName>
        <fullName evidence="4">DUF309 domain-containing protein</fullName>
    </recommendedName>
</protein>
<dbReference type="Proteomes" id="UP000551878">
    <property type="component" value="Unassembled WGS sequence"/>
</dbReference>
<dbReference type="PANTHER" id="PTHR34796:SF1">
    <property type="entry name" value="EXPRESSED PROTEIN"/>
    <property type="match status" value="1"/>
</dbReference>
<name>A0A840QNN8_9BACI</name>
<dbReference type="EMBL" id="JACHHB010000004">
    <property type="protein sequence ID" value="MBB5172970.1"/>
    <property type="molecule type" value="Genomic_DNA"/>
</dbReference>
<organism evidence="2 3">
    <name type="scientific">Texcoconibacillus texcoconensis</name>
    <dbReference type="NCBI Taxonomy" id="1095777"/>
    <lineage>
        <taxon>Bacteria</taxon>
        <taxon>Bacillati</taxon>
        <taxon>Bacillota</taxon>
        <taxon>Bacilli</taxon>
        <taxon>Bacillales</taxon>
        <taxon>Bacillaceae</taxon>
        <taxon>Texcoconibacillus</taxon>
    </lineage>
</organism>
<dbReference type="InterPro" id="IPR023203">
    <property type="entry name" value="TTHA0068_sf"/>
</dbReference>
<dbReference type="SUPFAM" id="SSF140663">
    <property type="entry name" value="TTHA0068-like"/>
    <property type="match status" value="1"/>
</dbReference>
<gene>
    <name evidence="2" type="ORF">HNQ41_001133</name>
</gene>